<keyword evidence="9" id="KW-1185">Reference proteome</keyword>
<dbReference type="NCBIfam" id="TIGR00119">
    <property type="entry name" value="acolac_sm"/>
    <property type="match status" value="1"/>
</dbReference>
<dbReference type="Gene3D" id="3.30.70.1150">
    <property type="entry name" value="ACT-like. Chain A, domain 2"/>
    <property type="match status" value="1"/>
</dbReference>
<organism evidence="8 9">
    <name type="scientific">Candidatus Syntropharchaeum butanivorans</name>
    <dbReference type="NCBI Taxonomy" id="1839936"/>
    <lineage>
        <taxon>Archaea</taxon>
        <taxon>Methanobacteriati</taxon>
        <taxon>Methanobacteriota</taxon>
        <taxon>Stenosarchaea group</taxon>
        <taxon>Methanomicrobia</taxon>
        <taxon>Methanosarcinales</taxon>
        <taxon>ANME-2 cluster</taxon>
        <taxon>Candidatus Syntropharchaeum</taxon>
    </lineage>
</organism>
<dbReference type="InterPro" id="IPR045865">
    <property type="entry name" value="ACT-like_dom_sf"/>
</dbReference>
<evidence type="ECO:0000256" key="5">
    <source>
        <dbReference type="ARBA" id="ARBA00023304"/>
    </source>
</evidence>
<dbReference type="FunFam" id="3.30.70.1150:FF:000001">
    <property type="entry name" value="Acetolactate synthase small subunit"/>
    <property type="match status" value="1"/>
</dbReference>
<comment type="subunit">
    <text evidence="6">Dimer of large and small chains.</text>
</comment>
<dbReference type="InterPro" id="IPR054480">
    <property type="entry name" value="AHAS_small-like_ACT"/>
</dbReference>
<comment type="pathway">
    <text evidence="2 6">Amino-acid biosynthesis; L-valine biosynthesis; L-valine from pyruvate: step 1/4.</text>
</comment>
<evidence type="ECO:0000256" key="1">
    <source>
        <dbReference type="ARBA" id="ARBA00004974"/>
    </source>
</evidence>
<dbReference type="GO" id="GO:0005829">
    <property type="term" value="C:cytosol"/>
    <property type="evidence" value="ECO:0007669"/>
    <property type="project" value="TreeGrafter"/>
</dbReference>
<dbReference type="GO" id="GO:1990610">
    <property type="term" value="F:acetolactate synthase regulator activity"/>
    <property type="evidence" value="ECO:0007669"/>
    <property type="project" value="UniProtKB-UniRule"/>
</dbReference>
<dbReference type="PANTHER" id="PTHR30239:SF0">
    <property type="entry name" value="ACETOLACTATE SYNTHASE SMALL SUBUNIT 1, CHLOROPLASTIC"/>
    <property type="match status" value="1"/>
</dbReference>
<evidence type="ECO:0000259" key="7">
    <source>
        <dbReference type="PROSITE" id="PS51671"/>
    </source>
</evidence>
<dbReference type="UniPathway" id="UPA00049">
    <property type="reaction ID" value="UER00059"/>
</dbReference>
<dbReference type="InterPro" id="IPR004789">
    <property type="entry name" value="Acetalactate_synth_ssu"/>
</dbReference>
<dbReference type="UniPathway" id="UPA00047">
    <property type="reaction ID" value="UER00055"/>
</dbReference>
<dbReference type="Proteomes" id="UP000185779">
    <property type="component" value="Unassembled WGS sequence"/>
</dbReference>
<dbReference type="FunFam" id="3.30.70.260:FF:000001">
    <property type="entry name" value="Acetolactate synthase, small subunit"/>
    <property type="match status" value="1"/>
</dbReference>
<dbReference type="AlphaFoldDB" id="A0A1F2P6J4"/>
<dbReference type="Gene3D" id="3.30.70.260">
    <property type="match status" value="1"/>
</dbReference>
<dbReference type="NCBIfam" id="NF008864">
    <property type="entry name" value="PRK11895.1"/>
    <property type="match status" value="1"/>
</dbReference>
<dbReference type="STRING" id="1839936.SBU_000240"/>
<dbReference type="InterPro" id="IPR002912">
    <property type="entry name" value="ACT_dom"/>
</dbReference>
<comment type="pathway">
    <text evidence="1 6">Amino-acid biosynthesis; L-isoleucine biosynthesis; L-isoleucine from 2-oxobutanoate: step 1/4.</text>
</comment>
<evidence type="ECO:0000256" key="6">
    <source>
        <dbReference type="RuleBase" id="RU368092"/>
    </source>
</evidence>
<comment type="catalytic activity">
    <reaction evidence="6">
        <text>2 pyruvate + H(+) = (2S)-2-acetolactate + CO2</text>
        <dbReference type="Rhea" id="RHEA:25249"/>
        <dbReference type="ChEBI" id="CHEBI:15361"/>
        <dbReference type="ChEBI" id="CHEBI:15378"/>
        <dbReference type="ChEBI" id="CHEBI:16526"/>
        <dbReference type="ChEBI" id="CHEBI:58476"/>
        <dbReference type="EC" id="2.2.1.6"/>
    </reaction>
</comment>
<gene>
    <name evidence="8" type="ORF">SBU_000240</name>
</gene>
<dbReference type="PANTHER" id="PTHR30239">
    <property type="entry name" value="ACETOLACTATE SYNTHASE SMALL SUBUNIT"/>
    <property type="match status" value="1"/>
</dbReference>
<dbReference type="EC" id="2.2.1.6" evidence="6"/>
<evidence type="ECO:0000256" key="3">
    <source>
        <dbReference type="ARBA" id="ARBA00006341"/>
    </source>
</evidence>
<dbReference type="Pfam" id="PF22629">
    <property type="entry name" value="ACT_AHAS_ss"/>
    <property type="match status" value="1"/>
</dbReference>
<dbReference type="GO" id="GO:0003984">
    <property type="term" value="F:acetolactate synthase activity"/>
    <property type="evidence" value="ECO:0007669"/>
    <property type="project" value="UniProtKB-UniRule"/>
</dbReference>
<sequence>MVKHTLTVLVENKPGVAARVTGLFTRRGFNIDSINAAITDKPDISRLTIVITSEREGGERQLEQITKQLNKLIDVIKISDITAYDSIERELVLVKVDAKPERRTEILQIVEVFRAKIVDIASESMIIEVTGDEDKISAMLTMLADFGIREVARTGKVAMIRGAKTL</sequence>
<comment type="caution">
    <text evidence="8">The sequence shown here is derived from an EMBL/GenBank/DDBJ whole genome shotgun (WGS) entry which is preliminary data.</text>
</comment>
<dbReference type="GO" id="GO:0009097">
    <property type="term" value="P:isoleucine biosynthetic process"/>
    <property type="evidence" value="ECO:0007669"/>
    <property type="project" value="UniProtKB-UniRule"/>
</dbReference>
<keyword evidence="4 6" id="KW-0028">Amino-acid biosynthesis</keyword>
<proteinExistence type="inferred from homology"/>
<reference evidence="8" key="1">
    <citation type="submission" date="2016-05" db="EMBL/GenBank/DDBJ databases">
        <title>Microbial consortia oxidize butane by reversing methanogenesis.</title>
        <authorList>
            <person name="Laso-Perez R."/>
            <person name="Richter M."/>
            <person name="Wegener G."/>
            <person name="Musat F."/>
        </authorList>
    </citation>
    <scope>NUCLEOTIDE SEQUENCE [LARGE SCALE GENOMIC DNA]</scope>
    <source>
        <strain evidence="8">BOX1</strain>
    </source>
</reference>
<dbReference type="Pfam" id="PF10369">
    <property type="entry name" value="ALS_ss_C"/>
    <property type="match status" value="1"/>
</dbReference>
<keyword evidence="5 6" id="KW-0100">Branched-chain amino acid biosynthesis</keyword>
<comment type="similarity">
    <text evidence="3 6">Belongs to the acetolactate synthase small subunit family.</text>
</comment>
<dbReference type="EMBL" id="LYOR01000001">
    <property type="protein sequence ID" value="OFV66947.1"/>
    <property type="molecule type" value="Genomic_DNA"/>
</dbReference>
<dbReference type="GO" id="GO:0009099">
    <property type="term" value="P:L-valine biosynthetic process"/>
    <property type="evidence" value="ECO:0007669"/>
    <property type="project" value="UniProtKB-UniRule"/>
</dbReference>
<protein>
    <recommendedName>
        <fullName evidence="6">Acetolactate synthase small subunit</fullName>
        <shortName evidence="6">AHAS</shortName>
        <shortName evidence="6">ALS</shortName>
        <ecNumber evidence="6">2.2.1.6</ecNumber>
    </recommendedName>
    <alternativeName>
        <fullName evidence="6">Acetohydroxy-acid synthase small subunit</fullName>
    </alternativeName>
</protein>
<dbReference type="InterPro" id="IPR039557">
    <property type="entry name" value="AHAS_ACT"/>
</dbReference>
<feature type="domain" description="ACT" evidence="7">
    <location>
        <begin position="5"/>
        <end position="83"/>
    </location>
</feature>
<evidence type="ECO:0000256" key="4">
    <source>
        <dbReference type="ARBA" id="ARBA00022605"/>
    </source>
</evidence>
<dbReference type="SUPFAM" id="SSF55021">
    <property type="entry name" value="ACT-like"/>
    <property type="match status" value="2"/>
</dbReference>
<evidence type="ECO:0000313" key="8">
    <source>
        <dbReference type="EMBL" id="OFV66947.1"/>
    </source>
</evidence>
<dbReference type="InterPro" id="IPR027271">
    <property type="entry name" value="Acetolactate_synth/TF_NikR_C"/>
</dbReference>
<evidence type="ECO:0000313" key="9">
    <source>
        <dbReference type="Proteomes" id="UP000185779"/>
    </source>
</evidence>
<dbReference type="PATRIC" id="fig|1839936.3.peg.241"/>
<keyword evidence="6 8" id="KW-0808">Transferase</keyword>
<evidence type="ECO:0000256" key="2">
    <source>
        <dbReference type="ARBA" id="ARBA00005025"/>
    </source>
</evidence>
<comment type="function">
    <text evidence="6">Catalyzes the conversion of 2 pyruvate molecules into acetolactate in the first common step of the biosynthetic pathway of the branched-amino acids such as leucine, isoleucine, and valine.</text>
</comment>
<dbReference type="PROSITE" id="PS51671">
    <property type="entry name" value="ACT"/>
    <property type="match status" value="1"/>
</dbReference>
<dbReference type="CDD" id="cd04878">
    <property type="entry name" value="ACT_AHAS"/>
    <property type="match status" value="1"/>
</dbReference>
<name>A0A1F2P6J4_9EURY</name>
<dbReference type="InterPro" id="IPR019455">
    <property type="entry name" value="Acetolactate_synth_ssu_C"/>
</dbReference>
<accession>A0A1F2P6J4</accession>